<proteinExistence type="predicted"/>
<feature type="transmembrane region" description="Helical" evidence="1">
    <location>
        <begin position="117"/>
        <end position="133"/>
    </location>
</feature>
<dbReference type="Proteomes" id="UP000267187">
    <property type="component" value="Unassembled WGS sequence"/>
</dbReference>
<keyword evidence="1" id="KW-0472">Membrane</keyword>
<feature type="transmembrane region" description="Helical" evidence="1">
    <location>
        <begin position="7"/>
        <end position="32"/>
    </location>
</feature>
<keyword evidence="3" id="KW-1185">Reference proteome</keyword>
<keyword evidence="1" id="KW-0812">Transmembrane</keyword>
<dbReference type="RefSeq" id="WP_121876119.1">
    <property type="nucleotide sequence ID" value="NZ_REFJ01000002.1"/>
</dbReference>
<feature type="transmembrane region" description="Helical" evidence="1">
    <location>
        <begin position="145"/>
        <end position="166"/>
    </location>
</feature>
<accession>A0A3M0A8K7</accession>
<dbReference type="OrthoDB" id="9256024at2"/>
<feature type="transmembrane region" description="Helical" evidence="1">
    <location>
        <begin position="172"/>
        <end position="193"/>
    </location>
</feature>
<organism evidence="2 3">
    <name type="scientific">Umboniibacter marinipuniceus</name>
    <dbReference type="NCBI Taxonomy" id="569599"/>
    <lineage>
        <taxon>Bacteria</taxon>
        <taxon>Pseudomonadati</taxon>
        <taxon>Pseudomonadota</taxon>
        <taxon>Gammaproteobacteria</taxon>
        <taxon>Cellvibrionales</taxon>
        <taxon>Cellvibrionaceae</taxon>
        <taxon>Umboniibacter</taxon>
    </lineage>
</organism>
<keyword evidence="1" id="KW-1133">Transmembrane helix</keyword>
<sequence>MESFARALSVLAIPLGIINMFGGIVSGIWLAILGEWGLIGYGILALIVSGMGIGLAMMPGMIFAAPAAVMLEKGNKFGGYVFGFLSSLYTIGVLVAWCVLVLIYYTKQANHDSIIPVLIWSYGIATGPIAWLAQKDLQAGNEYAMVSTFFIQVAYLLTILGILFVGMSLLNVLILFGVIMAIGLVVQFSMAYLTEKSQSYY</sequence>
<dbReference type="AlphaFoldDB" id="A0A3M0A8K7"/>
<evidence type="ECO:0000313" key="2">
    <source>
        <dbReference type="EMBL" id="RMA80946.1"/>
    </source>
</evidence>
<reference evidence="2 3" key="1">
    <citation type="submission" date="2018-10" db="EMBL/GenBank/DDBJ databases">
        <title>Genomic Encyclopedia of Type Strains, Phase IV (KMG-IV): sequencing the most valuable type-strain genomes for metagenomic binning, comparative biology and taxonomic classification.</title>
        <authorList>
            <person name="Goeker M."/>
        </authorList>
    </citation>
    <scope>NUCLEOTIDE SEQUENCE [LARGE SCALE GENOMIC DNA]</scope>
    <source>
        <strain evidence="2 3">DSM 25080</strain>
    </source>
</reference>
<feature type="transmembrane region" description="Helical" evidence="1">
    <location>
        <begin position="77"/>
        <end position="105"/>
    </location>
</feature>
<gene>
    <name evidence="2" type="ORF">DFR27_0735</name>
</gene>
<protein>
    <submittedName>
        <fullName evidence="2">Uncharacterized protein</fullName>
    </submittedName>
</protein>
<dbReference type="EMBL" id="REFJ01000002">
    <property type="protein sequence ID" value="RMA80946.1"/>
    <property type="molecule type" value="Genomic_DNA"/>
</dbReference>
<evidence type="ECO:0000256" key="1">
    <source>
        <dbReference type="SAM" id="Phobius"/>
    </source>
</evidence>
<evidence type="ECO:0000313" key="3">
    <source>
        <dbReference type="Proteomes" id="UP000267187"/>
    </source>
</evidence>
<name>A0A3M0A8K7_9GAMM</name>
<comment type="caution">
    <text evidence="2">The sequence shown here is derived from an EMBL/GenBank/DDBJ whole genome shotgun (WGS) entry which is preliminary data.</text>
</comment>
<feature type="transmembrane region" description="Helical" evidence="1">
    <location>
        <begin position="38"/>
        <end position="65"/>
    </location>
</feature>